<dbReference type="InterPro" id="IPR003958">
    <property type="entry name" value="CBFA_NFYB_domain"/>
</dbReference>
<evidence type="ECO:0000313" key="8">
    <source>
        <dbReference type="EMBL" id="KHJ77248.1"/>
    </source>
</evidence>
<dbReference type="GO" id="GO:0000122">
    <property type="term" value="P:negative regulation of transcription by RNA polymerase II"/>
    <property type="evidence" value="ECO:0007669"/>
    <property type="project" value="InterPro"/>
</dbReference>
<name>A0A0B1RW03_OESDE</name>
<evidence type="ECO:0000256" key="4">
    <source>
        <dbReference type="ARBA" id="ARBA00023242"/>
    </source>
</evidence>
<dbReference type="EMBL" id="KN610950">
    <property type="protein sequence ID" value="KHJ77248.1"/>
    <property type="molecule type" value="Genomic_DNA"/>
</dbReference>
<evidence type="ECO:0000256" key="1">
    <source>
        <dbReference type="ARBA" id="ARBA00004123"/>
    </source>
</evidence>
<organism evidence="8 9">
    <name type="scientific">Oesophagostomum dentatum</name>
    <name type="common">Nodular worm</name>
    <dbReference type="NCBI Taxonomy" id="61180"/>
    <lineage>
        <taxon>Eukaryota</taxon>
        <taxon>Metazoa</taxon>
        <taxon>Ecdysozoa</taxon>
        <taxon>Nematoda</taxon>
        <taxon>Chromadorea</taxon>
        <taxon>Rhabditida</taxon>
        <taxon>Rhabditina</taxon>
        <taxon>Rhabditomorpha</taxon>
        <taxon>Strongyloidea</taxon>
        <taxon>Strongylidae</taxon>
        <taxon>Oesophagostomum</taxon>
    </lineage>
</organism>
<reference evidence="8 9" key="1">
    <citation type="submission" date="2014-03" db="EMBL/GenBank/DDBJ databases">
        <title>Draft genome of the hookworm Oesophagostomum dentatum.</title>
        <authorList>
            <person name="Mitreva M."/>
        </authorList>
    </citation>
    <scope>NUCLEOTIDE SEQUENCE [LARGE SCALE GENOMIC DNA]</scope>
    <source>
        <strain evidence="8 9">OD-Hann</strain>
    </source>
</reference>
<comment type="similarity">
    <text evidence="2">Belongs to the NC2 beta/DR1 family.</text>
</comment>
<gene>
    <name evidence="8" type="ORF">OESDEN_23132</name>
</gene>
<evidence type="ECO:0000259" key="7">
    <source>
        <dbReference type="Pfam" id="PF00808"/>
    </source>
</evidence>
<evidence type="ECO:0000313" key="9">
    <source>
        <dbReference type="Proteomes" id="UP000053660"/>
    </source>
</evidence>
<dbReference type="GO" id="GO:0046982">
    <property type="term" value="F:protein heterodimerization activity"/>
    <property type="evidence" value="ECO:0007669"/>
    <property type="project" value="InterPro"/>
</dbReference>
<evidence type="ECO:0000256" key="3">
    <source>
        <dbReference type="ARBA" id="ARBA00018742"/>
    </source>
</evidence>
<dbReference type="GO" id="GO:0016251">
    <property type="term" value="F:RNA polymerase II general transcription initiation factor activity"/>
    <property type="evidence" value="ECO:0007669"/>
    <property type="project" value="TreeGrafter"/>
</dbReference>
<comment type="subcellular location">
    <subcellularLocation>
        <location evidence="1">Nucleus</location>
    </subcellularLocation>
</comment>
<dbReference type="Pfam" id="PF00808">
    <property type="entry name" value="CBFD_NFYB_HMF"/>
    <property type="match status" value="1"/>
</dbReference>
<protein>
    <recommendedName>
        <fullName evidence="3">Protein Dr1</fullName>
    </recommendedName>
    <alternativeName>
        <fullName evidence="6">Down-regulator of transcription 1</fullName>
    </alternativeName>
    <alternativeName>
        <fullName evidence="5">Negative cofactor 2-beta</fullName>
    </alternativeName>
</protein>
<dbReference type="PANTHER" id="PTHR46138">
    <property type="entry name" value="PROTEIN DR1"/>
    <property type="match status" value="1"/>
</dbReference>
<dbReference type="Proteomes" id="UP000053660">
    <property type="component" value="Unassembled WGS sequence"/>
</dbReference>
<dbReference type="InterPro" id="IPR042225">
    <property type="entry name" value="Ncb2"/>
</dbReference>
<evidence type="ECO:0000256" key="2">
    <source>
        <dbReference type="ARBA" id="ARBA00009245"/>
    </source>
</evidence>
<proteinExistence type="inferred from homology"/>
<keyword evidence="9" id="KW-1185">Reference proteome</keyword>
<dbReference type="Gene3D" id="1.10.20.10">
    <property type="entry name" value="Histone, subunit A"/>
    <property type="match status" value="1"/>
</dbReference>
<sequence>MEDENEVGLPAKGISMIIKEVLPDMRIANESRELFAACCVEFVKHVARGAQHVSGHDQRKTIYHEHVLKALQLLQFPPDYCEAADSVLGECKVSICDILYWFDGSFGSCKLGYRMRSECEAGYIMELFFCCESLSTIPCEMSTRIALFKCHPFMFIASPLCVIMASLLC</sequence>
<accession>A0A0B1RW03</accession>
<feature type="domain" description="Transcription factor CBF/NF-Y/archaeal histone" evidence="7">
    <location>
        <begin position="8"/>
        <end position="71"/>
    </location>
</feature>
<dbReference type="GO" id="GO:0017025">
    <property type="term" value="F:TBP-class protein binding"/>
    <property type="evidence" value="ECO:0007669"/>
    <property type="project" value="TreeGrafter"/>
</dbReference>
<dbReference type="InterPro" id="IPR009072">
    <property type="entry name" value="Histone-fold"/>
</dbReference>
<dbReference type="SUPFAM" id="SSF47113">
    <property type="entry name" value="Histone-fold"/>
    <property type="match status" value="1"/>
</dbReference>
<evidence type="ECO:0000256" key="6">
    <source>
        <dbReference type="ARBA" id="ARBA00032651"/>
    </source>
</evidence>
<dbReference type="GO" id="GO:0017054">
    <property type="term" value="C:negative cofactor 2 complex"/>
    <property type="evidence" value="ECO:0007669"/>
    <property type="project" value="InterPro"/>
</dbReference>
<evidence type="ECO:0000256" key="5">
    <source>
        <dbReference type="ARBA" id="ARBA00030451"/>
    </source>
</evidence>
<dbReference type="AlphaFoldDB" id="A0A0B1RW03"/>
<dbReference type="OrthoDB" id="601405at2759"/>
<dbReference type="PANTHER" id="PTHR46138:SF1">
    <property type="entry name" value="PROTEIN DR1"/>
    <property type="match status" value="1"/>
</dbReference>
<keyword evidence="4" id="KW-0539">Nucleus</keyword>
<dbReference type="GO" id="GO:0051123">
    <property type="term" value="P:RNA polymerase II preinitiation complex assembly"/>
    <property type="evidence" value="ECO:0007669"/>
    <property type="project" value="TreeGrafter"/>
</dbReference>